<keyword evidence="1" id="KW-0732">Signal</keyword>
<dbReference type="EMBL" id="MWPZ01000002">
    <property type="protein sequence ID" value="TID04647.1"/>
    <property type="molecule type" value="Genomic_DNA"/>
</dbReference>
<dbReference type="OrthoDB" id="4799055at2759"/>
<comment type="caution">
    <text evidence="2">The sequence shown here is derived from an EMBL/GenBank/DDBJ whole genome shotgun (WGS) entry which is preliminary data.</text>
</comment>
<feature type="chain" id="PRO_5020660741" evidence="1">
    <location>
        <begin position="20"/>
        <end position="126"/>
    </location>
</feature>
<sequence>MKNLLLILAGVASLTTGSAVVNPQGAVYKVREAIAEKKRRNDDHTQTRAAEGTVPLHRRECEISCPINLYWCKYVPYNYKCDRNGKLQWDRRNEDCEQATYGCWCGCDWRAPGIEKKDGPGSAAEV</sequence>
<dbReference type="AlphaFoldDB" id="A0A4T0WEV5"/>
<dbReference type="Proteomes" id="UP000305883">
    <property type="component" value="Unassembled WGS sequence"/>
</dbReference>
<organism evidence="2 3">
    <name type="scientific">Colletotrichum higginsianum</name>
    <dbReference type="NCBI Taxonomy" id="80884"/>
    <lineage>
        <taxon>Eukaryota</taxon>
        <taxon>Fungi</taxon>
        <taxon>Dikarya</taxon>
        <taxon>Ascomycota</taxon>
        <taxon>Pezizomycotina</taxon>
        <taxon>Sordariomycetes</taxon>
        <taxon>Hypocreomycetidae</taxon>
        <taxon>Glomerellales</taxon>
        <taxon>Glomerellaceae</taxon>
        <taxon>Colletotrichum</taxon>
        <taxon>Colletotrichum destructivum species complex</taxon>
    </lineage>
</organism>
<feature type="signal peptide" evidence="1">
    <location>
        <begin position="1"/>
        <end position="19"/>
    </location>
</feature>
<evidence type="ECO:0000313" key="3">
    <source>
        <dbReference type="Proteomes" id="UP000305883"/>
    </source>
</evidence>
<evidence type="ECO:0000256" key="1">
    <source>
        <dbReference type="SAM" id="SignalP"/>
    </source>
</evidence>
<proteinExistence type="predicted"/>
<accession>A0A4T0WEV5</accession>
<reference evidence="2 3" key="1">
    <citation type="journal article" date="2019" name="Genome Biol. Evol.">
        <title>Genomic Plasticity Mediated by Transposable Elements in the Plant Pathogenic Fungus Colletotrichum higginsianum.</title>
        <authorList>
            <person name="Tsushima A."/>
            <person name="Gan P."/>
            <person name="Kumakura N."/>
            <person name="Narusaka M."/>
            <person name="Takano Y."/>
            <person name="Narusaka Y."/>
            <person name="Shirasu K."/>
        </authorList>
    </citation>
    <scope>NUCLEOTIDE SEQUENCE [LARGE SCALE GENOMIC DNA]</scope>
    <source>
        <strain evidence="2 3">MAFF305635-RFP</strain>
    </source>
</reference>
<name>A0A4T0WEV5_9PEZI</name>
<gene>
    <name evidence="2" type="ORF">CH35J_002994</name>
</gene>
<evidence type="ECO:0000313" key="2">
    <source>
        <dbReference type="EMBL" id="TID04647.1"/>
    </source>
</evidence>
<protein>
    <submittedName>
        <fullName evidence="2">Uncharacterized protein</fullName>
    </submittedName>
</protein>